<dbReference type="InterPro" id="IPR046624">
    <property type="entry name" value="CSS2_C"/>
</dbReference>
<dbReference type="AlphaFoldDB" id="A0A135LFS9"/>
<proteinExistence type="predicted"/>
<keyword evidence="4" id="KW-1185">Reference proteome</keyword>
<keyword evidence="1" id="KW-0732">Signal</keyword>
<dbReference type="GeneID" id="63704643"/>
<feature type="domain" description="Secreted protein CSS2 C-terminal" evidence="2">
    <location>
        <begin position="39"/>
        <end position="144"/>
    </location>
</feature>
<evidence type="ECO:0000313" key="3">
    <source>
        <dbReference type="EMBL" id="KXG47760.1"/>
    </source>
</evidence>
<reference evidence="3 4" key="1">
    <citation type="journal article" date="2016" name="BMC Genomics">
        <title>Genome sequencing and secondary metabolism of the postharvest pathogen Penicillium griseofulvum.</title>
        <authorList>
            <person name="Banani H."/>
            <person name="Marcet-Houben M."/>
            <person name="Ballester A.R."/>
            <person name="Abbruscato P."/>
            <person name="Gonzalez-Candelas L."/>
            <person name="Gabaldon T."/>
            <person name="Spadaro D."/>
        </authorList>
    </citation>
    <scope>NUCLEOTIDE SEQUENCE [LARGE SCALE GENOMIC DNA]</scope>
    <source>
        <strain evidence="3 4">PG3</strain>
    </source>
</reference>
<feature type="signal peptide" evidence="1">
    <location>
        <begin position="1"/>
        <end position="19"/>
    </location>
</feature>
<protein>
    <recommendedName>
        <fullName evidence="2">Secreted protein CSS2 C-terminal domain-containing protein</fullName>
    </recommendedName>
</protein>
<accession>A0A135LFS9</accession>
<dbReference type="OMA" id="AMSCITS"/>
<dbReference type="Pfam" id="PF20521">
    <property type="entry name" value="DUF6736"/>
    <property type="match status" value="1"/>
</dbReference>
<gene>
    <name evidence="3" type="ORF">PGRI_016300</name>
</gene>
<dbReference type="RefSeq" id="XP_040646296.1">
    <property type="nucleotide sequence ID" value="XM_040789343.1"/>
</dbReference>
<organism evidence="3 4">
    <name type="scientific">Penicillium patulum</name>
    <name type="common">Penicillium griseofulvum</name>
    <dbReference type="NCBI Taxonomy" id="5078"/>
    <lineage>
        <taxon>Eukaryota</taxon>
        <taxon>Fungi</taxon>
        <taxon>Dikarya</taxon>
        <taxon>Ascomycota</taxon>
        <taxon>Pezizomycotina</taxon>
        <taxon>Eurotiomycetes</taxon>
        <taxon>Eurotiomycetidae</taxon>
        <taxon>Eurotiales</taxon>
        <taxon>Aspergillaceae</taxon>
        <taxon>Penicillium</taxon>
    </lineage>
</organism>
<feature type="chain" id="PRO_5007800507" description="Secreted protein CSS2 C-terminal domain-containing protein" evidence="1">
    <location>
        <begin position="20"/>
        <end position="167"/>
    </location>
</feature>
<dbReference type="EMBL" id="LHQR01000065">
    <property type="protein sequence ID" value="KXG47760.1"/>
    <property type="molecule type" value="Genomic_DNA"/>
</dbReference>
<sequence length="167" mass="18562">MLLSNVVIAACCLSTPTLASIWPSSIAALPEDLAETPTAVTGYVSQWVKSLKSTIQTLYNPETCSLMSGTYENMKWSWQSVNPECDIKAQRDAISHATKDYTTSEDNKEYCRDGDTKCLRMVAGSSRDGWLKLKPVDEFDEKAYCGPTLTFDSYLMGGNDRCEHHVL</sequence>
<evidence type="ECO:0000259" key="2">
    <source>
        <dbReference type="Pfam" id="PF20521"/>
    </source>
</evidence>
<evidence type="ECO:0000313" key="4">
    <source>
        <dbReference type="Proteomes" id="UP000070168"/>
    </source>
</evidence>
<comment type="caution">
    <text evidence="3">The sequence shown here is derived from an EMBL/GenBank/DDBJ whole genome shotgun (WGS) entry which is preliminary data.</text>
</comment>
<dbReference type="OrthoDB" id="5059029at2759"/>
<dbReference type="Proteomes" id="UP000070168">
    <property type="component" value="Unassembled WGS sequence"/>
</dbReference>
<name>A0A135LFS9_PENPA</name>
<evidence type="ECO:0000256" key="1">
    <source>
        <dbReference type="SAM" id="SignalP"/>
    </source>
</evidence>